<keyword evidence="2" id="KW-0732">Signal</keyword>
<name>A0A1W1EF66_9ZZZZ</name>
<dbReference type="PANTHER" id="PTHR34596">
    <property type="entry name" value="CHITOPORIN"/>
    <property type="match status" value="1"/>
</dbReference>
<dbReference type="AlphaFoldDB" id="A0A1W1EF66"/>
<organism evidence="3">
    <name type="scientific">hydrothermal vent metagenome</name>
    <dbReference type="NCBI Taxonomy" id="652676"/>
    <lineage>
        <taxon>unclassified sequences</taxon>
        <taxon>metagenomes</taxon>
        <taxon>ecological metagenomes</taxon>
    </lineage>
</organism>
<reference evidence="3" key="1">
    <citation type="submission" date="2016-10" db="EMBL/GenBank/DDBJ databases">
        <authorList>
            <person name="de Groot N.N."/>
        </authorList>
    </citation>
    <scope>NUCLEOTIDE SEQUENCE</scope>
</reference>
<evidence type="ECO:0008006" key="4">
    <source>
        <dbReference type="Google" id="ProtNLM"/>
    </source>
</evidence>
<evidence type="ECO:0000313" key="3">
    <source>
        <dbReference type="EMBL" id="SFZ98648.1"/>
    </source>
</evidence>
<proteinExistence type="predicted"/>
<dbReference type="Pfam" id="PF03573">
    <property type="entry name" value="OprD"/>
    <property type="match status" value="1"/>
</dbReference>
<dbReference type="GO" id="GO:0016020">
    <property type="term" value="C:membrane"/>
    <property type="evidence" value="ECO:0007669"/>
    <property type="project" value="InterPro"/>
</dbReference>
<evidence type="ECO:0000256" key="2">
    <source>
        <dbReference type="ARBA" id="ARBA00022729"/>
    </source>
</evidence>
<dbReference type="GO" id="GO:0015288">
    <property type="term" value="F:porin activity"/>
    <property type="evidence" value="ECO:0007669"/>
    <property type="project" value="TreeGrafter"/>
</dbReference>
<dbReference type="Gene3D" id="2.40.160.10">
    <property type="entry name" value="Porin"/>
    <property type="match status" value="1"/>
</dbReference>
<dbReference type="EMBL" id="FPKX01000057">
    <property type="protein sequence ID" value="SFZ98648.1"/>
    <property type="molecule type" value="Genomic_DNA"/>
</dbReference>
<accession>A0A1W1EF66</accession>
<sequence>MKKLTIVALSTLASVALMAGGDIAPVAAPVVVEATDYGTFDGQAKIIHILDGESNGYDKNTGSALYLNLGYTTPVYSGFSARVAGGLVTDTGLRDLDGKYVAGGIYMGKKSEKDTTGTWFDFEEAYLRYQNDTVDAKAGRFRLKTPMTTIKYSTQPNLYEGVMLNAKGLIPQTKLVGGYLTNMMYGARSLADYGFIGEAGLISKAGNKPARGIHGASKLATSRGDFENFGTLALGDDAGMIVVGAVNKSIPNTKIQAWNYYVDGIANQFYADTMTTLKLDGGFKFNFGAQFLYESLDDAVVVNGDTPTIWGAMASAAYKGFKVGVGYNSSNGDQFVNAWGADPLYTTTILTRNAFRPNVDAYKVSAAYKLPSIDMIPGAIILSGAYADYGQSSLVGVSDDSTETDLVLTYKPAKNWLFRVWNVQSTSEFNTATKDRTINQSRFIASYKF</sequence>
<dbReference type="InterPro" id="IPR023614">
    <property type="entry name" value="Porin_dom_sf"/>
</dbReference>
<dbReference type="PANTHER" id="PTHR34596:SF2">
    <property type="entry name" value="CHITOPORIN"/>
    <property type="match status" value="1"/>
</dbReference>
<keyword evidence="1" id="KW-0813">Transport</keyword>
<gene>
    <name evidence="3" type="ORF">MNB_SV-5-430</name>
</gene>
<protein>
    <recommendedName>
        <fullName evidence="4">Outer membrane porin, OprD family</fullName>
    </recommendedName>
</protein>
<evidence type="ECO:0000256" key="1">
    <source>
        <dbReference type="ARBA" id="ARBA00022448"/>
    </source>
</evidence>
<dbReference type="InterPro" id="IPR005318">
    <property type="entry name" value="OM_porin_bac"/>
</dbReference>
<dbReference type="SUPFAM" id="SSF56935">
    <property type="entry name" value="Porins"/>
    <property type="match status" value="1"/>
</dbReference>